<gene>
    <name evidence="3" type="ORF">A3770_18p80890</name>
</gene>
<reference evidence="3 4" key="1">
    <citation type="submission" date="2018-07" db="EMBL/GenBank/DDBJ databases">
        <title>The complete nuclear genome of the prasinophyte Chloropicon primus (CCMP1205).</title>
        <authorList>
            <person name="Pombert J.-F."/>
            <person name="Otis C."/>
            <person name="Turmel M."/>
            <person name="Lemieux C."/>
        </authorList>
    </citation>
    <scope>NUCLEOTIDE SEQUENCE [LARGE SCALE GENOMIC DNA]</scope>
    <source>
        <strain evidence="3 4">CCMP1205</strain>
    </source>
</reference>
<evidence type="ECO:0000256" key="1">
    <source>
        <dbReference type="SAM" id="MobiDB-lite"/>
    </source>
</evidence>
<dbReference type="EMBL" id="CP031051">
    <property type="protein sequence ID" value="QDZ25571.1"/>
    <property type="molecule type" value="Genomic_DNA"/>
</dbReference>
<accession>A0A5B8MYX8</accession>
<evidence type="ECO:0000313" key="3">
    <source>
        <dbReference type="EMBL" id="QDZ25571.1"/>
    </source>
</evidence>
<feature type="compositionally biased region" description="Basic and acidic residues" evidence="1">
    <location>
        <begin position="1"/>
        <end position="13"/>
    </location>
</feature>
<keyword evidence="4" id="KW-1185">Reference proteome</keyword>
<dbReference type="OrthoDB" id="200301at2759"/>
<feature type="compositionally biased region" description="Pro residues" evidence="1">
    <location>
        <begin position="467"/>
        <end position="487"/>
    </location>
</feature>
<feature type="transmembrane region" description="Helical" evidence="2">
    <location>
        <begin position="512"/>
        <end position="536"/>
    </location>
</feature>
<sequence>MFVHSNSKEENSTRRVSIPTQGGLEDAHPVHGIQTSEGSMVLCGKASVLEGEAELGSEAFAIKVDGLGGLVWSWSSGLVRKGKGSNVANAVVQVSSKEVLVVGYSTISGSSGAKSGARTMWKLDLQTGGELWKAELGQNDAGSKTSAYEMAEVDGDSLLLSGVTNKDNLDEMFFKSYGNVAEGVAFVESFPLSSIAGLVTPKPTDSARSWITTFAGYSTAKAARAAGDSVVVLLYGEDNEKHAGLAVVNKKDGAHGSSWPKNYGNSHGEATDLVVSHDKKAVVITGHKSVEPGTYSGALSKITLDQGILSWSKFYGAGGNPYLIYNECWSVARVGTDGYILGCGTGIEGCEDTAAKEKGFYDDCVKGKGDTRDGAINRPPGVWQSYLNVVSEDGNLLYSRVDQYRQADPLDEFPLGAPSWSENRMQSSAAEWVFETTDGGITVITDEQFGIGLLKLKGSTTTTPGGPASPSPAPTPTPTPTPAPAPGSPGLVTGRAMYNQDPQVEEKGDDTLTLVLIIVGAVLGCAILGYGAFVLVNRRKAKAGESTVVAGEL</sequence>
<dbReference type="AlphaFoldDB" id="A0A5B8MYX8"/>
<keyword evidence="2" id="KW-0812">Transmembrane</keyword>
<name>A0A5B8MYX8_9CHLO</name>
<proteinExistence type="predicted"/>
<feature type="region of interest" description="Disordered" evidence="1">
    <location>
        <begin position="1"/>
        <end position="27"/>
    </location>
</feature>
<dbReference type="Proteomes" id="UP000316726">
    <property type="component" value="Chromosome 18"/>
</dbReference>
<evidence type="ECO:0000256" key="2">
    <source>
        <dbReference type="SAM" id="Phobius"/>
    </source>
</evidence>
<evidence type="ECO:0000313" key="4">
    <source>
        <dbReference type="Proteomes" id="UP000316726"/>
    </source>
</evidence>
<protein>
    <submittedName>
        <fullName evidence="3">Uncharacterized protein</fullName>
    </submittedName>
</protein>
<organism evidence="3 4">
    <name type="scientific">Chloropicon primus</name>
    <dbReference type="NCBI Taxonomy" id="1764295"/>
    <lineage>
        <taxon>Eukaryota</taxon>
        <taxon>Viridiplantae</taxon>
        <taxon>Chlorophyta</taxon>
        <taxon>Chloropicophyceae</taxon>
        <taxon>Chloropicales</taxon>
        <taxon>Chloropicaceae</taxon>
        <taxon>Chloropicon</taxon>
    </lineage>
</organism>
<keyword evidence="2" id="KW-0472">Membrane</keyword>
<keyword evidence="2" id="KW-1133">Transmembrane helix</keyword>
<feature type="region of interest" description="Disordered" evidence="1">
    <location>
        <begin position="456"/>
        <end position="490"/>
    </location>
</feature>